<proteinExistence type="predicted"/>
<feature type="non-terminal residue" evidence="1">
    <location>
        <position position="1"/>
    </location>
</feature>
<organism evidence="1">
    <name type="scientific">Streptomyces sp. SID7499</name>
    <dbReference type="NCBI Taxonomy" id="2706086"/>
    <lineage>
        <taxon>Bacteria</taxon>
        <taxon>Bacillati</taxon>
        <taxon>Actinomycetota</taxon>
        <taxon>Actinomycetes</taxon>
        <taxon>Kitasatosporales</taxon>
        <taxon>Streptomycetaceae</taxon>
        <taxon>Streptomyces</taxon>
    </lineage>
</organism>
<protein>
    <submittedName>
        <fullName evidence="1">HD domain-containing protein</fullName>
    </submittedName>
</protein>
<feature type="non-terminal residue" evidence="1">
    <location>
        <position position="82"/>
    </location>
</feature>
<comment type="caution">
    <text evidence="1">The sequence shown here is derived from an EMBL/GenBank/DDBJ whole genome shotgun (WGS) entry which is preliminary data.</text>
</comment>
<name>A0A6G3XG15_9ACTN</name>
<dbReference type="SUPFAM" id="SSF109604">
    <property type="entry name" value="HD-domain/PDEase-like"/>
    <property type="match status" value="1"/>
</dbReference>
<dbReference type="Gene3D" id="1.10.3210.10">
    <property type="entry name" value="Hypothetical protein af1432"/>
    <property type="match status" value="1"/>
</dbReference>
<accession>A0A6G3XG15</accession>
<reference evidence="1" key="1">
    <citation type="submission" date="2020-01" db="EMBL/GenBank/DDBJ databases">
        <title>Insect and environment-associated Actinomycetes.</title>
        <authorList>
            <person name="Currrie C."/>
            <person name="Chevrette M."/>
            <person name="Carlson C."/>
            <person name="Stubbendieck R."/>
            <person name="Wendt-Pienkowski E."/>
        </authorList>
    </citation>
    <scope>NUCLEOTIDE SEQUENCE</scope>
    <source>
        <strain evidence="1">SID7499</strain>
    </source>
</reference>
<dbReference type="EMBL" id="JAAGMN010006368">
    <property type="protein sequence ID" value="NEE16748.1"/>
    <property type="molecule type" value="Genomic_DNA"/>
</dbReference>
<dbReference type="GO" id="GO:0005886">
    <property type="term" value="C:plasma membrane"/>
    <property type="evidence" value="ECO:0007669"/>
    <property type="project" value="TreeGrafter"/>
</dbReference>
<dbReference type="AlphaFoldDB" id="A0A6G3XG15"/>
<dbReference type="Pfam" id="PF13328">
    <property type="entry name" value="HD_4"/>
    <property type="match status" value="1"/>
</dbReference>
<gene>
    <name evidence="1" type="ORF">G3M58_61080</name>
</gene>
<sequence>ETATLRQIEKAYQVAERWHRGQKRKSGDPYITHPLAVTTILAELGMDPATLMAGLLHDTVEDTEYGLDTLRRDFGDQVALLV</sequence>
<evidence type="ECO:0000313" key="1">
    <source>
        <dbReference type="EMBL" id="NEE16748.1"/>
    </source>
</evidence>
<dbReference type="PANTHER" id="PTHR21262:SF31">
    <property type="entry name" value="GTP PYROPHOSPHOKINASE"/>
    <property type="match status" value="1"/>
</dbReference>
<dbReference type="PANTHER" id="PTHR21262">
    <property type="entry name" value="GUANOSINE-3',5'-BIS DIPHOSPHATE 3'-PYROPHOSPHOHYDROLASE"/>
    <property type="match status" value="1"/>
</dbReference>